<evidence type="ECO:0000313" key="3">
    <source>
        <dbReference type="EMBL" id="MBC2776610.1"/>
    </source>
</evidence>
<sequence>MSEESKRVNGRFAKGHSGNPNGRPQKAAERASAFDVIVDKTLTITQGGKPREVTVDEALQHRTYQDAIAGGRMARRTILKMIAKREKAAAASRPKRNNPVEVLIEAVDPRNADEAMIILGIVDRDPRWDEPDDAHLLLEPWAVNAALARRAVRELTDRQREDIRRCTRDAKTLKWPARLEA</sequence>
<dbReference type="AlphaFoldDB" id="A0A842HXE0"/>
<feature type="domain" description="DUF5681" evidence="2">
    <location>
        <begin position="9"/>
        <end position="86"/>
    </location>
</feature>
<dbReference type="InterPro" id="IPR043736">
    <property type="entry name" value="DUF5681"/>
</dbReference>
<accession>A0A842HXE0</accession>
<name>A0A842HXE0_9SPHN</name>
<dbReference type="Proteomes" id="UP000564378">
    <property type="component" value="Unassembled WGS sequence"/>
</dbReference>
<feature type="region of interest" description="Disordered" evidence="1">
    <location>
        <begin position="1"/>
        <end position="31"/>
    </location>
</feature>
<evidence type="ECO:0000313" key="4">
    <source>
        <dbReference type="Proteomes" id="UP000564378"/>
    </source>
</evidence>
<comment type="caution">
    <text evidence="3">The sequence shown here is derived from an EMBL/GenBank/DDBJ whole genome shotgun (WGS) entry which is preliminary data.</text>
</comment>
<keyword evidence="4" id="KW-1185">Reference proteome</keyword>
<evidence type="ECO:0000256" key="1">
    <source>
        <dbReference type="SAM" id="MobiDB-lite"/>
    </source>
</evidence>
<dbReference type="EMBL" id="JACJVJ010000001">
    <property type="protein sequence ID" value="MBC2776610.1"/>
    <property type="molecule type" value="Genomic_DNA"/>
</dbReference>
<reference evidence="3 4" key="1">
    <citation type="submission" date="2020-08" db="EMBL/GenBank/DDBJ databases">
        <title>Draft genome sequence of Parasphingopyxis sp. GrpM-11.</title>
        <authorList>
            <person name="Oh J."/>
            <person name="Roh D.-H."/>
        </authorList>
    </citation>
    <scope>NUCLEOTIDE SEQUENCE [LARGE SCALE GENOMIC DNA]</scope>
    <source>
        <strain evidence="3 4">GrpM-11</strain>
    </source>
</reference>
<organism evidence="3 4">
    <name type="scientific">Parasphingopyxis marina</name>
    <dbReference type="NCBI Taxonomy" id="2761622"/>
    <lineage>
        <taxon>Bacteria</taxon>
        <taxon>Pseudomonadati</taxon>
        <taxon>Pseudomonadota</taxon>
        <taxon>Alphaproteobacteria</taxon>
        <taxon>Sphingomonadales</taxon>
        <taxon>Sphingomonadaceae</taxon>
        <taxon>Parasphingopyxis</taxon>
    </lineage>
</organism>
<gene>
    <name evidence="3" type="ORF">H6P80_03145</name>
</gene>
<dbReference type="Pfam" id="PF18932">
    <property type="entry name" value="DUF5681"/>
    <property type="match status" value="1"/>
</dbReference>
<evidence type="ECO:0000259" key="2">
    <source>
        <dbReference type="Pfam" id="PF18932"/>
    </source>
</evidence>
<protein>
    <recommendedName>
        <fullName evidence="2">DUF5681 domain-containing protein</fullName>
    </recommendedName>
</protein>
<proteinExistence type="predicted"/>
<dbReference type="RefSeq" id="WP_185799881.1">
    <property type="nucleotide sequence ID" value="NZ_JACJVJ010000001.1"/>
</dbReference>